<organism evidence="3 4">
    <name type="scientific">Globodera rostochiensis</name>
    <name type="common">Golden nematode worm</name>
    <name type="synonym">Heterodera rostochiensis</name>
    <dbReference type="NCBI Taxonomy" id="31243"/>
    <lineage>
        <taxon>Eukaryota</taxon>
        <taxon>Metazoa</taxon>
        <taxon>Ecdysozoa</taxon>
        <taxon>Nematoda</taxon>
        <taxon>Chromadorea</taxon>
        <taxon>Rhabditida</taxon>
        <taxon>Tylenchina</taxon>
        <taxon>Tylenchomorpha</taxon>
        <taxon>Tylenchoidea</taxon>
        <taxon>Heteroderidae</taxon>
        <taxon>Heteroderinae</taxon>
        <taxon>Globodera</taxon>
    </lineage>
</organism>
<evidence type="ECO:0000256" key="1">
    <source>
        <dbReference type="SAM" id="MobiDB-lite"/>
    </source>
</evidence>
<feature type="domain" description="AMMECR1" evidence="2">
    <location>
        <begin position="16"/>
        <end position="211"/>
    </location>
</feature>
<accession>A0A914I3S0</accession>
<dbReference type="PANTHER" id="PTHR13016">
    <property type="entry name" value="AMMECR1 HOMOLOG"/>
    <property type="match status" value="1"/>
</dbReference>
<dbReference type="PROSITE" id="PS51112">
    <property type="entry name" value="AMMECR1"/>
    <property type="match status" value="1"/>
</dbReference>
<keyword evidence="3" id="KW-1185">Reference proteome</keyword>
<evidence type="ECO:0000313" key="3">
    <source>
        <dbReference type="Proteomes" id="UP000887572"/>
    </source>
</evidence>
<dbReference type="SUPFAM" id="SSF143447">
    <property type="entry name" value="AMMECR1-like"/>
    <property type="match status" value="1"/>
</dbReference>
<evidence type="ECO:0000313" key="4">
    <source>
        <dbReference type="WBParaSite" id="Gr19_v10_g7041.t1"/>
    </source>
</evidence>
<dbReference type="InterPro" id="IPR002733">
    <property type="entry name" value="AMMECR1_domain"/>
</dbReference>
<sequence length="240" mass="27402">MIRPNICFRQDGIDLATNNGSINSIELPIHCFDVIIARLNKRPLPKCPPSIPNECFPLFVTLYKGNFRHLRGCIGTFNRNLPLHEGLNEYAQISAFRDTRFDPVTLHEVPSLQCRVSLLVCFEPADDYRDWVVGLHGIRIEFSQHHRPLNAVYLPEVAFDNGWDHVETVNNLMWKGGFKGDITETDRLSVLVERFQSDRSSVTYEEYMAYKQKQLEEDSEFGDGGGQSNGIVNGFMHSNP</sequence>
<dbReference type="InterPro" id="IPR036071">
    <property type="entry name" value="AMMECR1_dom_sf"/>
</dbReference>
<dbReference type="Pfam" id="PF01871">
    <property type="entry name" value="AMMECR1"/>
    <property type="match status" value="1"/>
</dbReference>
<proteinExistence type="predicted"/>
<dbReference type="PANTHER" id="PTHR13016:SF0">
    <property type="entry name" value="AMME SYNDROME CANDIDATE GENE 1 PROTEIN"/>
    <property type="match status" value="1"/>
</dbReference>
<protein>
    <submittedName>
        <fullName evidence="4">AMMECR1 domain-containing protein</fullName>
    </submittedName>
</protein>
<reference evidence="4" key="1">
    <citation type="submission" date="2022-11" db="UniProtKB">
        <authorList>
            <consortium name="WormBaseParasite"/>
        </authorList>
    </citation>
    <scope>IDENTIFICATION</scope>
</reference>
<feature type="region of interest" description="Disordered" evidence="1">
    <location>
        <begin position="218"/>
        <end position="240"/>
    </location>
</feature>
<dbReference type="Gene3D" id="3.30.700.20">
    <property type="entry name" value="Hypothetical protein ph0010, domain 1"/>
    <property type="match status" value="1"/>
</dbReference>
<dbReference type="AlphaFoldDB" id="A0A914I3S0"/>
<name>A0A914I3S0_GLORO</name>
<dbReference type="WBParaSite" id="Gr19_v10_g7041.t1">
    <property type="protein sequence ID" value="Gr19_v10_g7041.t1"/>
    <property type="gene ID" value="Gr19_v10_g7041"/>
</dbReference>
<dbReference type="Proteomes" id="UP000887572">
    <property type="component" value="Unplaced"/>
</dbReference>
<dbReference type="InterPro" id="IPR023473">
    <property type="entry name" value="AMMECR1"/>
</dbReference>
<dbReference type="InterPro" id="IPR027485">
    <property type="entry name" value="AMMECR1_N"/>
</dbReference>
<evidence type="ECO:0000259" key="2">
    <source>
        <dbReference type="PROSITE" id="PS51112"/>
    </source>
</evidence>
<dbReference type="NCBIfam" id="TIGR00296">
    <property type="entry name" value="TIGR00296 family protein"/>
    <property type="match status" value="1"/>
</dbReference>